<proteinExistence type="inferred from homology"/>
<dbReference type="CDD" id="cd01151">
    <property type="entry name" value="GCD"/>
    <property type="match status" value="1"/>
</dbReference>
<dbReference type="InterPro" id="IPR052033">
    <property type="entry name" value="Glutaryl-CoA_DH_mitochondrial"/>
</dbReference>
<feature type="domain" description="Acyl-CoA oxidase/dehydrogenase middle" evidence="9">
    <location>
        <begin position="137"/>
        <end position="229"/>
    </location>
</feature>
<dbReference type="FunFam" id="1.10.540.10:FF:000026">
    <property type="entry name" value="Acyl-CoA dehydrogenase medium chain"/>
    <property type="match status" value="1"/>
</dbReference>
<evidence type="ECO:0000256" key="2">
    <source>
        <dbReference type="ARBA" id="ARBA00009347"/>
    </source>
</evidence>
<evidence type="ECO:0000256" key="6">
    <source>
        <dbReference type="ARBA" id="ARBA00023002"/>
    </source>
</evidence>
<dbReference type="InterPro" id="IPR037069">
    <property type="entry name" value="AcylCoA_DH/ox_N_sf"/>
</dbReference>
<dbReference type="SUPFAM" id="SSF47203">
    <property type="entry name" value="Acyl-CoA dehydrogenase C-terminal domain-like"/>
    <property type="match status" value="1"/>
</dbReference>
<dbReference type="SUPFAM" id="SSF56645">
    <property type="entry name" value="Acyl-CoA dehydrogenase NM domain-like"/>
    <property type="match status" value="1"/>
</dbReference>
<dbReference type="InterPro" id="IPR006091">
    <property type="entry name" value="Acyl-CoA_Oxase/DH_mid-dom"/>
</dbReference>
<dbReference type="Pfam" id="PF02771">
    <property type="entry name" value="Acyl-CoA_dh_N"/>
    <property type="match status" value="1"/>
</dbReference>
<keyword evidence="4 7" id="KW-0274">FAD</keyword>
<evidence type="ECO:0000313" key="11">
    <source>
        <dbReference type="EMBL" id="HGT83353.1"/>
    </source>
</evidence>
<dbReference type="PANTHER" id="PTHR42807:SF1">
    <property type="entry name" value="GLUTARYL-COA DEHYDROGENASE, MITOCHONDRIAL"/>
    <property type="match status" value="1"/>
</dbReference>
<feature type="domain" description="Acyl-CoA dehydrogenase/oxidase N-terminal" evidence="10">
    <location>
        <begin position="19"/>
        <end position="133"/>
    </location>
</feature>
<dbReference type="PANTHER" id="PTHR42807">
    <property type="entry name" value="GLUTARYL-COA DEHYDROGENASE, MITOCHONDRIAL"/>
    <property type="match status" value="1"/>
</dbReference>
<dbReference type="GO" id="GO:0033539">
    <property type="term" value="P:fatty acid beta-oxidation using acyl-CoA dehydrogenase"/>
    <property type="evidence" value="ECO:0007669"/>
    <property type="project" value="TreeGrafter"/>
</dbReference>
<gene>
    <name evidence="11" type="ORF">ENT52_06470</name>
</gene>
<dbReference type="GO" id="GO:0046949">
    <property type="term" value="P:fatty-acyl-CoA biosynthetic process"/>
    <property type="evidence" value="ECO:0007669"/>
    <property type="project" value="TreeGrafter"/>
</dbReference>
<dbReference type="AlphaFoldDB" id="A0A7J3M398"/>
<comment type="similarity">
    <text evidence="2 7">Belongs to the acyl-CoA dehydrogenase family.</text>
</comment>
<reference evidence="11" key="1">
    <citation type="journal article" date="2020" name="mSystems">
        <title>Genome- and Community-Level Interaction Insights into Carbon Utilization and Element Cycling Functions of Hydrothermarchaeota in Hydrothermal Sediment.</title>
        <authorList>
            <person name="Zhou Z."/>
            <person name="Liu Y."/>
            <person name="Xu W."/>
            <person name="Pan J."/>
            <person name="Luo Z.H."/>
            <person name="Li M."/>
        </authorList>
    </citation>
    <scope>NUCLEOTIDE SEQUENCE [LARGE SCALE GENOMIC DNA]</scope>
    <source>
        <strain evidence="11">SpSt-587</strain>
    </source>
</reference>
<dbReference type="InterPro" id="IPR009075">
    <property type="entry name" value="AcylCo_DH/oxidase_C"/>
</dbReference>
<feature type="domain" description="Acyl-CoA dehydrogenase/oxidase C-terminal" evidence="8">
    <location>
        <begin position="242"/>
        <end position="386"/>
    </location>
</feature>
<sequence length="398" mass="44470">MGESMFRGIDFYNIDELLTEEERLVRNSVREFLEKEVAPLVAEAWHREEPLDFRKIGKKFGELGMLGSFIPEEYGCPGMNYTSFGLICQEVERVDSALRSFVAVTSGLVMFPIWKYGSEEQKKKYLPKLARGEIIGCFGMTEPNVGSDPASMETTARKDGDDWILNGTKTWISEAEIADIAIVWARDVSDGKIKGFVVERGTKGFKQSAITKKGSMRAGDVGELYLSDCRVPEENRLPNAVGLRTALSCLDQARFGISWGAIGAAMDCYETALNYAKNRKQFGAPIASYQLVQAKLVDMFTEITKGQLVAWRLGRLMDQGKATAEQISFAKRNNVRVARFCARTAREILGANGISLDYSPIRHMANIESVYTYEGTDDIHTLILGRLITGIQAFRREL</sequence>
<evidence type="ECO:0000256" key="4">
    <source>
        <dbReference type="ARBA" id="ARBA00022827"/>
    </source>
</evidence>
<organism evidence="11">
    <name type="scientific">Archaeoglobus fulgidus</name>
    <dbReference type="NCBI Taxonomy" id="2234"/>
    <lineage>
        <taxon>Archaea</taxon>
        <taxon>Methanobacteriati</taxon>
        <taxon>Methanobacteriota</taxon>
        <taxon>Archaeoglobi</taxon>
        <taxon>Archaeoglobales</taxon>
        <taxon>Archaeoglobaceae</taxon>
        <taxon>Archaeoglobus</taxon>
    </lineage>
</organism>
<dbReference type="InterPro" id="IPR036250">
    <property type="entry name" value="AcylCo_DH-like_C"/>
</dbReference>
<keyword evidence="6 7" id="KW-0560">Oxidoreductase</keyword>
<dbReference type="FunFam" id="2.40.110.10:FF:000002">
    <property type="entry name" value="Acyl-CoA dehydrogenase fadE12"/>
    <property type="match status" value="1"/>
</dbReference>
<keyword evidence="5" id="KW-0809">Transit peptide</keyword>
<dbReference type="InterPro" id="IPR013786">
    <property type="entry name" value="AcylCoA_DH/ox_N"/>
</dbReference>
<name>A0A7J3M398_ARCFL</name>
<dbReference type="Pfam" id="PF02770">
    <property type="entry name" value="Acyl-CoA_dh_M"/>
    <property type="match status" value="1"/>
</dbReference>
<evidence type="ECO:0000256" key="3">
    <source>
        <dbReference type="ARBA" id="ARBA00022630"/>
    </source>
</evidence>
<dbReference type="EMBL" id="DSYZ01000122">
    <property type="protein sequence ID" value="HGT83353.1"/>
    <property type="molecule type" value="Genomic_DNA"/>
</dbReference>
<evidence type="ECO:0000256" key="5">
    <source>
        <dbReference type="ARBA" id="ARBA00022946"/>
    </source>
</evidence>
<dbReference type="InterPro" id="IPR046373">
    <property type="entry name" value="Acyl-CoA_Oxase/DH_mid-dom_sf"/>
</dbReference>
<evidence type="ECO:0000259" key="8">
    <source>
        <dbReference type="Pfam" id="PF00441"/>
    </source>
</evidence>
<dbReference type="GO" id="GO:0000062">
    <property type="term" value="F:fatty-acyl-CoA binding"/>
    <property type="evidence" value="ECO:0007669"/>
    <property type="project" value="TreeGrafter"/>
</dbReference>
<comment type="caution">
    <text evidence="11">The sequence shown here is derived from an EMBL/GenBank/DDBJ whole genome shotgun (WGS) entry which is preliminary data.</text>
</comment>
<keyword evidence="3 7" id="KW-0285">Flavoprotein</keyword>
<evidence type="ECO:0000259" key="10">
    <source>
        <dbReference type="Pfam" id="PF02771"/>
    </source>
</evidence>
<dbReference type="InterPro" id="IPR009100">
    <property type="entry name" value="AcylCoA_DH/oxidase_NM_dom_sf"/>
</dbReference>
<dbReference type="Gene3D" id="1.20.140.10">
    <property type="entry name" value="Butyryl-CoA Dehydrogenase, subunit A, domain 3"/>
    <property type="match status" value="1"/>
</dbReference>
<comment type="cofactor">
    <cofactor evidence="1 7">
        <name>FAD</name>
        <dbReference type="ChEBI" id="CHEBI:57692"/>
    </cofactor>
</comment>
<dbReference type="GO" id="GO:0050660">
    <property type="term" value="F:flavin adenine dinucleotide binding"/>
    <property type="evidence" value="ECO:0007669"/>
    <property type="project" value="InterPro"/>
</dbReference>
<dbReference type="Pfam" id="PF00441">
    <property type="entry name" value="Acyl-CoA_dh_1"/>
    <property type="match status" value="1"/>
</dbReference>
<dbReference type="GO" id="GO:0004361">
    <property type="term" value="F:glutaryl-CoA dehydrogenase activity"/>
    <property type="evidence" value="ECO:0007669"/>
    <property type="project" value="TreeGrafter"/>
</dbReference>
<dbReference type="Gene3D" id="1.10.540.10">
    <property type="entry name" value="Acyl-CoA dehydrogenase/oxidase, N-terminal domain"/>
    <property type="match status" value="1"/>
</dbReference>
<dbReference type="Gene3D" id="2.40.110.10">
    <property type="entry name" value="Butyryl-CoA Dehydrogenase, subunit A, domain 2"/>
    <property type="match status" value="1"/>
</dbReference>
<evidence type="ECO:0000256" key="1">
    <source>
        <dbReference type="ARBA" id="ARBA00001974"/>
    </source>
</evidence>
<protein>
    <submittedName>
        <fullName evidence="11">Acyl-CoA dehydrogenase</fullName>
    </submittedName>
</protein>
<evidence type="ECO:0000259" key="9">
    <source>
        <dbReference type="Pfam" id="PF02770"/>
    </source>
</evidence>
<evidence type="ECO:0000256" key="7">
    <source>
        <dbReference type="RuleBase" id="RU362125"/>
    </source>
</evidence>
<accession>A0A7J3M398</accession>